<feature type="transmembrane region" description="Helical" evidence="6">
    <location>
        <begin position="170"/>
        <end position="187"/>
    </location>
</feature>
<feature type="transmembrane region" description="Helical" evidence="6">
    <location>
        <begin position="365"/>
        <end position="387"/>
    </location>
</feature>
<comment type="caution">
    <text evidence="7">The sequence shown here is derived from an EMBL/GenBank/DDBJ whole genome shotgun (WGS) entry which is preliminary data.</text>
</comment>
<dbReference type="Pfam" id="PF13520">
    <property type="entry name" value="AA_permease_2"/>
    <property type="match status" value="1"/>
</dbReference>
<feature type="transmembrane region" description="Helical" evidence="6">
    <location>
        <begin position="111"/>
        <end position="132"/>
    </location>
</feature>
<feature type="transmembrane region" description="Helical" evidence="6">
    <location>
        <begin position="34"/>
        <end position="55"/>
    </location>
</feature>
<dbReference type="InterPro" id="IPR050367">
    <property type="entry name" value="APC_superfamily"/>
</dbReference>
<dbReference type="PANTHER" id="PTHR42770:SF13">
    <property type="entry name" value="L-METHIONINE_BRANCHED-CHAIN AMINO ACID EXPORTER YJEH"/>
    <property type="match status" value="1"/>
</dbReference>
<dbReference type="RefSeq" id="WP_197013466.1">
    <property type="nucleotide sequence ID" value="NZ_BAABES010000001.1"/>
</dbReference>
<dbReference type="PIRSF" id="PIRSF006060">
    <property type="entry name" value="AA_transporter"/>
    <property type="match status" value="1"/>
</dbReference>
<accession>A0A931DKG8</accession>
<evidence type="ECO:0000256" key="1">
    <source>
        <dbReference type="ARBA" id="ARBA00004651"/>
    </source>
</evidence>
<comment type="subcellular location">
    <subcellularLocation>
        <location evidence="1">Cell membrane</location>
        <topology evidence="1">Multi-pass membrane protein</topology>
    </subcellularLocation>
</comment>
<evidence type="ECO:0000256" key="6">
    <source>
        <dbReference type="SAM" id="Phobius"/>
    </source>
</evidence>
<evidence type="ECO:0000313" key="8">
    <source>
        <dbReference type="Proteomes" id="UP000614047"/>
    </source>
</evidence>
<organism evidence="7 8">
    <name type="scientific">Actinomadura viridis</name>
    <dbReference type="NCBI Taxonomy" id="58110"/>
    <lineage>
        <taxon>Bacteria</taxon>
        <taxon>Bacillati</taxon>
        <taxon>Actinomycetota</taxon>
        <taxon>Actinomycetes</taxon>
        <taxon>Streptosporangiales</taxon>
        <taxon>Thermomonosporaceae</taxon>
        <taxon>Actinomadura</taxon>
    </lineage>
</organism>
<name>A0A931DKG8_9ACTN</name>
<keyword evidence="4 6" id="KW-1133">Transmembrane helix</keyword>
<evidence type="ECO:0000256" key="2">
    <source>
        <dbReference type="ARBA" id="ARBA00022475"/>
    </source>
</evidence>
<dbReference type="AlphaFoldDB" id="A0A931DKG8"/>
<feature type="transmembrane region" description="Helical" evidence="6">
    <location>
        <begin position="138"/>
        <end position="158"/>
    </location>
</feature>
<feature type="transmembrane region" description="Helical" evidence="6">
    <location>
        <begin position="394"/>
        <end position="410"/>
    </location>
</feature>
<dbReference type="EMBL" id="JADOUA010000001">
    <property type="protein sequence ID" value="MBG6091102.1"/>
    <property type="molecule type" value="Genomic_DNA"/>
</dbReference>
<keyword evidence="5 6" id="KW-0472">Membrane</keyword>
<keyword evidence="2" id="KW-1003">Cell membrane</keyword>
<dbReference type="GO" id="GO:0022857">
    <property type="term" value="F:transmembrane transporter activity"/>
    <property type="evidence" value="ECO:0007669"/>
    <property type="project" value="InterPro"/>
</dbReference>
<dbReference type="Gene3D" id="1.20.1740.10">
    <property type="entry name" value="Amino acid/polyamine transporter I"/>
    <property type="match status" value="1"/>
</dbReference>
<feature type="transmembrane region" description="Helical" evidence="6">
    <location>
        <begin position="61"/>
        <end position="81"/>
    </location>
</feature>
<evidence type="ECO:0000256" key="4">
    <source>
        <dbReference type="ARBA" id="ARBA00022989"/>
    </source>
</evidence>
<dbReference type="PANTHER" id="PTHR42770">
    <property type="entry name" value="AMINO ACID TRANSPORTER-RELATED"/>
    <property type="match status" value="1"/>
</dbReference>
<protein>
    <submittedName>
        <fullName evidence="7">Amino acid efflux transporter</fullName>
    </submittedName>
</protein>
<keyword evidence="3 6" id="KW-0812">Transmembrane</keyword>
<feature type="transmembrane region" description="Helical" evidence="6">
    <location>
        <begin position="288"/>
        <end position="311"/>
    </location>
</feature>
<keyword evidence="8" id="KW-1185">Reference proteome</keyword>
<sequence>MTETGRLEPPAENTENAKQAEAARLQGHLRLPSAVALAITIIVGSGALVTPGIAFQRAGEAALYSWIAAAVLTLPLLVMFAKLGAAHPGAGGIAGFTQAAFGRHAGAGVELLLMGTFGLGIPGIALTGANYLRAIPGLSGLPVSLGAAILLVAAAGVVFTGVRLSARVQLVLALVLTIALLAIGFAGTVRGAPLEHVPPPDGATLEAAVLAIGLIFFAFTGWEMITFTTEEYVDPRRDFPRVLVLSFVIVVTMYLLLAWAVQAHLPRDADTTASAPVQALVEGFASSAAPLVSVLGVVIIAANLVGAIWGASRLVMSSAREGLLPPVLARVNGADNPRQAVAACAAGFLAVIAASAVGWTSLSDLLTIAGQNFFLIYVICSAGYLWLFPGGHRIFGVLVTAVLAAIAVTFGPLQLAYAAVLVVLGVVLSRLRTRTR</sequence>
<dbReference type="InterPro" id="IPR002293">
    <property type="entry name" value="AA/rel_permease1"/>
</dbReference>
<feature type="transmembrane region" description="Helical" evidence="6">
    <location>
        <begin position="207"/>
        <end position="227"/>
    </location>
</feature>
<evidence type="ECO:0000313" key="7">
    <source>
        <dbReference type="EMBL" id="MBG6091102.1"/>
    </source>
</evidence>
<evidence type="ECO:0000256" key="5">
    <source>
        <dbReference type="ARBA" id="ARBA00023136"/>
    </source>
</evidence>
<feature type="transmembrane region" description="Helical" evidence="6">
    <location>
        <begin position="340"/>
        <end position="359"/>
    </location>
</feature>
<proteinExistence type="predicted"/>
<gene>
    <name evidence="7" type="ORF">IW256_005215</name>
</gene>
<feature type="transmembrane region" description="Helical" evidence="6">
    <location>
        <begin position="239"/>
        <end position="261"/>
    </location>
</feature>
<dbReference type="GO" id="GO:0005886">
    <property type="term" value="C:plasma membrane"/>
    <property type="evidence" value="ECO:0007669"/>
    <property type="project" value="UniProtKB-SubCell"/>
</dbReference>
<reference evidence="7" key="1">
    <citation type="submission" date="2020-11" db="EMBL/GenBank/DDBJ databases">
        <title>Sequencing the genomes of 1000 actinobacteria strains.</title>
        <authorList>
            <person name="Klenk H.-P."/>
        </authorList>
    </citation>
    <scope>NUCLEOTIDE SEQUENCE</scope>
    <source>
        <strain evidence="7">DSM 43175</strain>
    </source>
</reference>
<feature type="transmembrane region" description="Helical" evidence="6">
    <location>
        <begin position="416"/>
        <end position="433"/>
    </location>
</feature>
<evidence type="ECO:0000256" key="3">
    <source>
        <dbReference type="ARBA" id="ARBA00022692"/>
    </source>
</evidence>
<dbReference type="Proteomes" id="UP000614047">
    <property type="component" value="Unassembled WGS sequence"/>
</dbReference>